<dbReference type="Gene3D" id="3.10.310.30">
    <property type="match status" value="1"/>
</dbReference>
<evidence type="ECO:0000313" key="9">
    <source>
        <dbReference type="EMBL" id="MTU42798.1"/>
    </source>
</evidence>
<dbReference type="Pfam" id="PF17768">
    <property type="entry name" value="RecJ_OB"/>
    <property type="match status" value="1"/>
</dbReference>
<dbReference type="InterPro" id="IPR041122">
    <property type="entry name" value="RecJ_OB"/>
</dbReference>
<dbReference type="GO" id="GO:0003676">
    <property type="term" value="F:nucleic acid binding"/>
    <property type="evidence" value="ECO:0007669"/>
    <property type="project" value="InterPro"/>
</dbReference>
<name>A0A6I3RYS7_9BURK</name>
<dbReference type="FunFam" id="3.90.1640.30:FF:000001">
    <property type="entry name" value="Single-stranded-DNA-specific exonuclease RecJ"/>
    <property type="match status" value="1"/>
</dbReference>
<comment type="caution">
    <text evidence="9">The sequence shown here is derived from an EMBL/GenBank/DDBJ whole genome shotgun (WGS) entry which is preliminary data.</text>
</comment>
<dbReference type="Proteomes" id="UP000462362">
    <property type="component" value="Unassembled WGS sequence"/>
</dbReference>
<dbReference type="AlphaFoldDB" id="A0A6I3RYS7"/>
<feature type="domain" description="RecJ OB" evidence="8">
    <location>
        <begin position="465"/>
        <end position="561"/>
    </location>
</feature>
<feature type="domain" description="DDH" evidence="6">
    <location>
        <begin position="73"/>
        <end position="230"/>
    </location>
</feature>
<dbReference type="InterPro" id="IPR003156">
    <property type="entry name" value="DHHA1_dom"/>
</dbReference>
<dbReference type="SUPFAM" id="SSF64182">
    <property type="entry name" value="DHH phosphoesterases"/>
    <property type="match status" value="1"/>
</dbReference>
<dbReference type="InterPro" id="IPR038763">
    <property type="entry name" value="DHH_sf"/>
</dbReference>
<dbReference type="EMBL" id="WNCL01000008">
    <property type="protein sequence ID" value="MTU42798.1"/>
    <property type="molecule type" value="Genomic_DNA"/>
</dbReference>
<dbReference type="InterPro" id="IPR051673">
    <property type="entry name" value="SSDNA_exonuclease_RecJ"/>
</dbReference>
<evidence type="ECO:0000256" key="3">
    <source>
        <dbReference type="ARBA" id="ARBA00022722"/>
    </source>
</evidence>
<keyword evidence="3" id="KW-0540">Nuclease</keyword>
<evidence type="ECO:0000259" key="8">
    <source>
        <dbReference type="Pfam" id="PF17768"/>
    </source>
</evidence>
<protein>
    <recommendedName>
        <fullName evidence="2">Single-stranded-DNA-specific exonuclease RecJ</fullName>
    </recommendedName>
</protein>
<sequence length="572" mass="62891">MTKITIRRFDRNVVQALTNRGFPEPLARALAARHVTSPSDLDYEFKEMLSPWDLKNCREAGEAIADAIWKQKKIVIIGDYDCDGATAVSVGILGLQALGAFNVSYLIPDRDKDGYGLSPQLVDRAAAAGAELIITVDNGISSVAAVEHAKTLGIEAVVTDHHLPGDEIPDTLVVNPNQRGDTFPSKSLAGVGVIFYVLIAVRSALRAKGAYPNGKQPNLQHLIDLVALGTVADVVPLDRNNRILVSKGLDSIRAGKMQPGVSALLSVAGKNAHRISANDLGYILGPRINAAGRLDSINKGVECLTSYDYNTALFYAKELDQINAERRNREVSMQSDAILSLQTISVDDSNSIVLKGDDWHAGIIGLVASRIKEQTYRPVIAFAPSEENGEHVLKGSGRSIPGIHLRDALDRVSKLSPGLILKFGGHAMAAGLTIRKDAFDEFKELFARAVKELSDPEMFERNIVTDGELRASDFNIELVEAIRKHVWGQAFPEPLFANQFKVLSQRVLKDQHLKLSLEVDGREIQAIWFRHKRELPPTVRLAYKLDINDFRGRQSVQLIIEGMEDEFEDWTA</sequence>
<evidence type="ECO:0000256" key="1">
    <source>
        <dbReference type="ARBA" id="ARBA00005915"/>
    </source>
</evidence>
<evidence type="ECO:0000259" key="7">
    <source>
        <dbReference type="Pfam" id="PF02272"/>
    </source>
</evidence>
<dbReference type="InterPro" id="IPR004610">
    <property type="entry name" value="RecJ"/>
</dbReference>
<accession>A0A6I3RYS7</accession>
<dbReference type="GO" id="GO:0006281">
    <property type="term" value="P:DNA repair"/>
    <property type="evidence" value="ECO:0007669"/>
    <property type="project" value="InterPro"/>
</dbReference>
<dbReference type="Pfam" id="PF02272">
    <property type="entry name" value="DHHA1"/>
    <property type="match status" value="1"/>
</dbReference>
<dbReference type="NCBIfam" id="TIGR00644">
    <property type="entry name" value="recJ"/>
    <property type="match status" value="1"/>
</dbReference>
<gene>
    <name evidence="9" type="primary">recJ</name>
    <name evidence="9" type="ORF">GMD42_03990</name>
</gene>
<evidence type="ECO:0000256" key="4">
    <source>
        <dbReference type="ARBA" id="ARBA00022801"/>
    </source>
</evidence>
<dbReference type="PANTHER" id="PTHR30255:SF2">
    <property type="entry name" value="SINGLE-STRANDED-DNA-SPECIFIC EXONUCLEASE RECJ"/>
    <property type="match status" value="1"/>
</dbReference>
<reference evidence="9 10" key="1">
    <citation type="journal article" date="2019" name="Nat. Med.">
        <title>A library of human gut bacterial isolates paired with longitudinal multiomics data enables mechanistic microbiome research.</title>
        <authorList>
            <person name="Poyet M."/>
            <person name="Groussin M."/>
            <person name="Gibbons S.M."/>
            <person name="Avila-Pacheco J."/>
            <person name="Jiang X."/>
            <person name="Kearney S.M."/>
            <person name="Perrotta A.R."/>
            <person name="Berdy B."/>
            <person name="Zhao S."/>
            <person name="Lieberman T.D."/>
            <person name="Swanson P.K."/>
            <person name="Smith M."/>
            <person name="Roesemann S."/>
            <person name="Alexander J.E."/>
            <person name="Rich S.A."/>
            <person name="Livny J."/>
            <person name="Vlamakis H."/>
            <person name="Clish C."/>
            <person name="Bullock K."/>
            <person name="Deik A."/>
            <person name="Scott J."/>
            <person name="Pierce K.A."/>
            <person name="Xavier R.J."/>
            <person name="Alm E.J."/>
        </authorList>
    </citation>
    <scope>NUCLEOTIDE SEQUENCE [LARGE SCALE GENOMIC DNA]</scope>
    <source>
        <strain evidence="9 10">BIOML-A2</strain>
    </source>
</reference>
<comment type="similarity">
    <text evidence="1">Belongs to the RecJ family.</text>
</comment>
<dbReference type="RefSeq" id="WP_008811471.1">
    <property type="nucleotide sequence ID" value="NZ_CAKVUT010000038.1"/>
</dbReference>
<dbReference type="InterPro" id="IPR001667">
    <property type="entry name" value="DDH_dom"/>
</dbReference>
<evidence type="ECO:0000259" key="6">
    <source>
        <dbReference type="Pfam" id="PF01368"/>
    </source>
</evidence>
<keyword evidence="5 9" id="KW-0269">Exonuclease</keyword>
<dbReference type="GO" id="GO:0008409">
    <property type="term" value="F:5'-3' exonuclease activity"/>
    <property type="evidence" value="ECO:0007669"/>
    <property type="project" value="InterPro"/>
</dbReference>
<dbReference type="Gene3D" id="3.90.1640.30">
    <property type="match status" value="1"/>
</dbReference>
<evidence type="ECO:0000256" key="5">
    <source>
        <dbReference type="ARBA" id="ARBA00022839"/>
    </source>
</evidence>
<evidence type="ECO:0000313" key="10">
    <source>
        <dbReference type="Proteomes" id="UP000462362"/>
    </source>
</evidence>
<dbReference type="Pfam" id="PF01368">
    <property type="entry name" value="DHH"/>
    <property type="match status" value="1"/>
</dbReference>
<dbReference type="GeneID" id="43348947"/>
<dbReference type="PANTHER" id="PTHR30255">
    <property type="entry name" value="SINGLE-STRANDED-DNA-SPECIFIC EXONUCLEASE RECJ"/>
    <property type="match status" value="1"/>
</dbReference>
<proteinExistence type="inferred from homology"/>
<feature type="domain" description="DHHA1" evidence="7">
    <location>
        <begin position="351"/>
        <end position="452"/>
    </location>
</feature>
<evidence type="ECO:0000256" key="2">
    <source>
        <dbReference type="ARBA" id="ARBA00019841"/>
    </source>
</evidence>
<dbReference type="GO" id="GO:0006310">
    <property type="term" value="P:DNA recombination"/>
    <property type="evidence" value="ECO:0007669"/>
    <property type="project" value="InterPro"/>
</dbReference>
<keyword evidence="4" id="KW-0378">Hydrolase</keyword>
<organism evidence="9 10">
    <name type="scientific">Parasutterella excrementihominis</name>
    <dbReference type="NCBI Taxonomy" id="487175"/>
    <lineage>
        <taxon>Bacteria</taxon>
        <taxon>Pseudomonadati</taxon>
        <taxon>Pseudomonadota</taxon>
        <taxon>Betaproteobacteria</taxon>
        <taxon>Burkholderiales</taxon>
        <taxon>Sutterellaceae</taxon>
        <taxon>Parasutterella</taxon>
    </lineage>
</organism>